<dbReference type="EMBL" id="MCFA01000098">
    <property type="protein sequence ID" value="ORY08616.1"/>
    <property type="molecule type" value="Genomic_DNA"/>
</dbReference>
<keyword evidence="1" id="KW-0732">Signal</keyword>
<dbReference type="Pfam" id="PF14479">
    <property type="entry name" value="HeLo"/>
    <property type="match status" value="1"/>
</dbReference>
<evidence type="ECO:0000256" key="1">
    <source>
        <dbReference type="SAM" id="SignalP"/>
    </source>
</evidence>
<reference evidence="3 4" key="1">
    <citation type="submission" date="2016-07" db="EMBL/GenBank/DDBJ databases">
        <title>Pervasive Adenine N6-methylation of Active Genes in Fungi.</title>
        <authorList>
            <consortium name="DOE Joint Genome Institute"/>
            <person name="Mondo S.J."/>
            <person name="Dannebaum R.O."/>
            <person name="Kuo R.C."/>
            <person name="Labutti K."/>
            <person name="Haridas S."/>
            <person name="Kuo A."/>
            <person name="Salamov A."/>
            <person name="Ahrendt S.R."/>
            <person name="Lipzen A."/>
            <person name="Sullivan W."/>
            <person name="Andreopoulos W.B."/>
            <person name="Clum A."/>
            <person name="Lindquist E."/>
            <person name="Daum C."/>
            <person name="Ramamoorthy G.K."/>
            <person name="Gryganskyi A."/>
            <person name="Culley D."/>
            <person name="Magnuson J.K."/>
            <person name="James T.Y."/>
            <person name="O'Malley M.A."/>
            <person name="Stajich J.E."/>
            <person name="Spatafora J.W."/>
            <person name="Visel A."/>
            <person name="Grigoriev I.V."/>
        </authorList>
    </citation>
    <scope>NUCLEOTIDE SEQUENCE [LARGE SCALE GENOMIC DNA]</scope>
    <source>
        <strain evidence="3 4">CBS 115471</strain>
    </source>
</reference>
<gene>
    <name evidence="3" type="ORF">BCR34DRAFT_589900</name>
</gene>
<proteinExistence type="predicted"/>
<comment type="caution">
    <text evidence="3">The sequence shown here is derived from an EMBL/GenBank/DDBJ whole genome shotgun (WGS) entry which is preliminary data.</text>
</comment>
<protein>
    <submittedName>
        <fullName evidence="3">Prion-inhibition and propagation-domain-containing protein</fullName>
    </submittedName>
</protein>
<evidence type="ECO:0000313" key="3">
    <source>
        <dbReference type="EMBL" id="ORY08616.1"/>
    </source>
</evidence>
<sequence>MNQLSLFNLPFFPLQLLCHRVAVAEAASLALGIASVFTNSLEWFRLVRVASDFGGNLETCQLQLDLAGIRLCRWGKFIGLESATSSTDVQLSSPEKELAQGVPQHIFKLIQETEKQSAQLKQPEESQSRVSGLAQKIQCCAMRF</sequence>
<name>A0A1Y1ZEH3_9PLEO</name>
<dbReference type="AlphaFoldDB" id="A0A1Y1ZEH3"/>
<dbReference type="Proteomes" id="UP000193144">
    <property type="component" value="Unassembled WGS sequence"/>
</dbReference>
<keyword evidence="4" id="KW-1185">Reference proteome</keyword>
<dbReference type="OrthoDB" id="3778476at2759"/>
<feature type="domain" description="Prion-inhibition and propagation HeLo" evidence="2">
    <location>
        <begin position="30"/>
        <end position="129"/>
    </location>
</feature>
<organism evidence="3 4">
    <name type="scientific">Clohesyomyces aquaticus</name>
    <dbReference type="NCBI Taxonomy" id="1231657"/>
    <lineage>
        <taxon>Eukaryota</taxon>
        <taxon>Fungi</taxon>
        <taxon>Dikarya</taxon>
        <taxon>Ascomycota</taxon>
        <taxon>Pezizomycotina</taxon>
        <taxon>Dothideomycetes</taxon>
        <taxon>Pleosporomycetidae</taxon>
        <taxon>Pleosporales</taxon>
        <taxon>Lindgomycetaceae</taxon>
        <taxon>Clohesyomyces</taxon>
    </lineage>
</organism>
<dbReference type="Gene3D" id="1.20.120.1020">
    <property type="entry name" value="Prion-inhibition and propagation, HeLo domain"/>
    <property type="match status" value="1"/>
</dbReference>
<dbReference type="InterPro" id="IPR029498">
    <property type="entry name" value="HeLo_dom"/>
</dbReference>
<evidence type="ECO:0000313" key="4">
    <source>
        <dbReference type="Proteomes" id="UP000193144"/>
    </source>
</evidence>
<accession>A0A1Y1ZEH3</accession>
<evidence type="ECO:0000259" key="2">
    <source>
        <dbReference type="Pfam" id="PF14479"/>
    </source>
</evidence>
<feature type="chain" id="PRO_5013390752" evidence="1">
    <location>
        <begin position="27"/>
        <end position="144"/>
    </location>
</feature>
<feature type="signal peptide" evidence="1">
    <location>
        <begin position="1"/>
        <end position="26"/>
    </location>
</feature>
<keyword evidence="3" id="KW-0640">Prion</keyword>
<keyword evidence="3" id="KW-0034">Amyloid</keyword>
<dbReference type="InterPro" id="IPR038305">
    <property type="entry name" value="HeLo_sf"/>
</dbReference>